<dbReference type="GO" id="GO:0005739">
    <property type="term" value="C:mitochondrion"/>
    <property type="evidence" value="ECO:0007669"/>
    <property type="project" value="UniProtKB-SubCell"/>
</dbReference>
<comment type="similarity">
    <text evidence="3">Belongs to the MnmA/TRMU family.</text>
</comment>
<dbReference type="OMA" id="LFMRNWN"/>
<dbReference type="PANTHER" id="PTHR11933">
    <property type="entry name" value="TRNA 5-METHYLAMINOMETHYL-2-THIOURIDYLATE -METHYLTRANSFERASE"/>
    <property type="match status" value="1"/>
</dbReference>
<evidence type="ECO:0000313" key="16">
    <source>
        <dbReference type="Proteomes" id="UP000076078"/>
    </source>
</evidence>
<dbReference type="Gene3D" id="2.30.30.280">
    <property type="entry name" value="Adenine nucleotide alpha hydrolases-like domains"/>
    <property type="match status" value="1"/>
</dbReference>
<dbReference type="GO" id="GO:0002143">
    <property type="term" value="P:tRNA wobble position uridine thiolation"/>
    <property type="evidence" value="ECO:0007669"/>
    <property type="project" value="TreeGrafter"/>
</dbReference>
<dbReference type="Gene3D" id="2.40.30.10">
    <property type="entry name" value="Translation factors"/>
    <property type="match status" value="1"/>
</dbReference>
<sequence>MFNRFITSPLLKNSIKLLNDKKQLIIKRSYSCTTFQNKNETTDKITNDSSTTKFGNVITYPQMDVVPKKPKICIGLSGGVDSTVAAHLLKQQGFDVTGVFIKSWDEKEETGYCTGEKDFQDAQKVAKWLDIPLYHADFVKDYWNRVFVQFLDDYRNGITPNPDVFCNREIKFDLFIDFAQNLGADYIATGHYSNLRYQQDGSVRLYRGLDKNKDQTYFLCMTKGEKLAKSLFPLGNLEKKDIINYALSLGFNDIASKKSSRGICFIGKRPLPEFLSQYMPVEPGRFIDISRTYEILQQHKGAIAYTIGQKANIHSVHGKYYVVSVDYKKNIVYVCPVHLASHYLETSTLTLRNFNWINEIPSTLKRENVKLEARCQYRHRADVVPCQIEFITSETPDVEKGLTYKITFPEKQKSIASGQIVCLFDKYSDKCYGGGIIDTVETNKLPI</sequence>
<keyword evidence="6 15" id="KW-0808">Transferase</keyword>
<dbReference type="Pfam" id="PF20259">
    <property type="entry name" value="tRNA_Me_trans_M"/>
    <property type="match status" value="1"/>
</dbReference>
<name>A0A152A1N2_TIELA</name>
<evidence type="ECO:0000256" key="11">
    <source>
        <dbReference type="ARBA" id="ARBA00023157"/>
    </source>
</evidence>
<dbReference type="PANTHER" id="PTHR11933:SF5">
    <property type="entry name" value="MITOCHONDRIAL TRNA-SPECIFIC 2-THIOURIDYLASE 1"/>
    <property type="match status" value="1"/>
</dbReference>
<evidence type="ECO:0000259" key="13">
    <source>
        <dbReference type="Pfam" id="PF20258"/>
    </source>
</evidence>
<comment type="caution">
    <text evidence="15">The sequence shown here is derived from an EMBL/GenBank/DDBJ whole genome shotgun (WGS) entry which is preliminary data.</text>
</comment>
<keyword evidence="15" id="KW-0489">Methyltransferase</keyword>
<dbReference type="Proteomes" id="UP000076078">
    <property type="component" value="Unassembled WGS sequence"/>
</dbReference>
<comment type="catalytic activity">
    <reaction evidence="12">
        <text>5-taurinomethyluridine(34) in tRNA + S-sulfanyl-L-cysteinyl-[protein] + AH2 + ATP = 5-taurinomethyl-2-thiouridine(34) in tRNA + L-cysteinyl-[protein] + A + AMP + diphosphate + H(+)</text>
        <dbReference type="Rhea" id="RHEA:47040"/>
        <dbReference type="Rhea" id="RHEA-COMP:10131"/>
        <dbReference type="Rhea" id="RHEA-COMP:11726"/>
        <dbReference type="Rhea" id="RHEA-COMP:11732"/>
        <dbReference type="Rhea" id="RHEA-COMP:11733"/>
        <dbReference type="ChEBI" id="CHEBI:13193"/>
        <dbReference type="ChEBI" id="CHEBI:15378"/>
        <dbReference type="ChEBI" id="CHEBI:17499"/>
        <dbReference type="ChEBI" id="CHEBI:29950"/>
        <dbReference type="ChEBI" id="CHEBI:30616"/>
        <dbReference type="ChEBI" id="CHEBI:33019"/>
        <dbReference type="ChEBI" id="CHEBI:61963"/>
        <dbReference type="ChEBI" id="CHEBI:87171"/>
        <dbReference type="ChEBI" id="CHEBI:87172"/>
        <dbReference type="ChEBI" id="CHEBI:456215"/>
        <dbReference type="EC" id="2.8.1.14"/>
    </reaction>
</comment>
<evidence type="ECO:0000256" key="5">
    <source>
        <dbReference type="ARBA" id="ARBA00022555"/>
    </source>
</evidence>
<feature type="domain" description="tRNA-specific 2-thiouridylase MnmA-like C-terminal" evidence="13">
    <location>
        <begin position="347"/>
        <end position="437"/>
    </location>
</feature>
<dbReference type="InterPro" id="IPR046884">
    <property type="entry name" value="MnmA-like_central"/>
</dbReference>
<dbReference type="GO" id="GO:0008168">
    <property type="term" value="F:methyltransferase activity"/>
    <property type="evidence" value="ECO:0007669"/>
    <property type="project" value="UniProtKB-KW"/>
</dbReference>
<evidence type="ECO:0000256" key="7">
    <source>
        <dbReference type="ARBA" id="ARBA00022694"/>
    </source>
</evidence>
<dbReference type="CDD" id="cd01998">
    <property type="entry name" value="MnmA_TRMU-like"/>
    <property type="match status" value="1"/>
</dbReference>
<keyword evidence="8" id="KW-0547">Nucleotide-binding</keyword>
<keyword evidence="16" id="KW-1185">Reference proteome</keyword>
<dbReference type="NCBIfam" id="NF001138">
    <property type="entry name" value="PRK00143.1"/>
    <property type="match status" value="1"/>
</dbReference>
<comment type="function">
    <text evidence="1">Catalyzes the 2-thiolation of uridine at the wobble position (U34) of mitochondrial tRNA(Lys), tRNA(Glu) and tRNA(Gln). Required for the formation of 5-taurinomethyl-2-thiouridine (tm5s2U) of mitochondrial tRNA(Lys), tRNA(Glu), and tRNA(Gln) at the wobble position. ATP is required to activate the C2 atom of the wobble base.</text>
</comment>
<feature type="domain" description="tRNA-specific 2-thiouridylase MnmA-like central" evidence="14">
    <location>
        <begin position="273"/>
        <end position="335"/>
    </location>
</feature>
<dbReference type="FunCoup" id="A0A152A1N2">
    <property type="interactions" value="295"/>
</dbReference>
<dbReference type="Gene3D" id="3.40.50.620">
    <property type="entry name" value="HUPs"/>
    <property type="match status" value="1"/>
</dbReference>
<evidence type="ECO:0000256" key="4">
    <source>
        <dbReference type="ARBA" id="ARBA00011953"/>
    </source>
</evidence>
<evidence type="ECO:0000256" key="3">
    <source>
        <dbReference type="ARBA" id="ARBA00006191"/>
    </source>
</evidence>
<keyword evidence="11" id="KW-1015">Disulfide bond</keyword>
<evidence type="ECO:0000259" key="14">
    <source>
        <dbReference type="Pfam" id="PF20259"/>
    </source>
</evidence>
<dbReference type="InterPro" id="IPR023382">
    <property type="entry name" value="MnmA-like_central_sf"/>
</dbReference>
<dbReference type="GO" id="GO:0005524">
    <property type="term" value="F:ATP binding"/>
    <property type="evidence" value="ECO:0007669"/>
    <property type="project" value="UniProtKB-KW"/>
</dbReference>
<keyword evidence="9" id="KW-0067">ATP-binding</keyword>
<evidence type="ECO:0000256" key="12">
    <source>
        <dbReference type="ARBA" id="ARBA00049564"/>
    </source>
</evidence>
<evidence type="ECO:0000256" key="2">
    <source>
        <dbReference type="ARBA" id="ARBA00004173"/>
    </source>
</evidence>
<dbReference type="STRING" id="361077.A0A152A1N2"/>
<dbReference type="GO" id="GO:0000049">
    <property type="term" value="F:tRNA binding"/>
    <property type="evidence" value="ECO:0007669"/>
    <property type="project" value="UniProtKB-KW"/>
</dbReference>
<organism evidence="15 16">
    <name type="scientific">Tieghemostelium lacteum</name>
    <name type="common">Slime mold</name>
    <name type="synonym">Dictyostelium lacteum</name>
    <dbReference type="NCBI Taxonomy" id="361077"/>
    <lineage>
        <taxon>Eukaryota</taxon>
        <taxon>Amoebozoa</taxon>
        <taxon>Evosea</taxon>
        <taxon>Eumycetozoa</taxon>
        <taxon>Dictyostelia</taxon>
        <taxon>Dictyosteliales</taxon>
        <taxon>Raperosteliaceae</taxon>
        <taxon>Tieghemostelium</taxon>
    </lineage>
</organism>
<dbReference type="HAMAP" id="MF_00144">
    <property type="entry name" value="tRNA_thiouridyl_MnmA"/>
    <property type="match status" value="1"/>
</dbReference>
<evidence type="ECO:0000256" key="1">
    <source>
        <dbReference type="ARBA" id="ARBA00003986"/>
    </source>
</evidence>
<dbReference type="InterPro" id="IPR046885">
    <property type="entry name" value="MnmA-like_C"/>
</dbReference>
<dbReference type="InterPro" id="IPR014729">
    <property type="entry name" value="Rossmann-like_a/b/a_fold"/>
</dbReference>
<accession>A0A152A1N2</accession>
<keyword evidence="7" id="KW-0819">tRNA processing</keyword>
<dbReference type="EMBL" id="LODT01000019">
    <property type="protein sequence ID" value="KYQ99980.1"/>
    <property type="molecule type" value="Genomic_DNA"/>
</dbReference>
<keyword evidence="5" id="KW-0820">tRNA-binding</keyword>
<dbReference type="AlphaFoldDB" id="A0A152A1N2"/>
<evidence type="ECO:0000313" key="15">
    <source>
        <dbReference type="EMBL" id="KYQ99980.1"/>
    </source>
</evidence>
<dbReference type="InParanoid" id="A0A152A1N2"/>
<keyword evidence="10" id="KW-0694">RNA-binding</keyword>
<evidence type="ECO:0000256" key="8">
    <source>
        <dbReference type="ARBA" id="ARBA00022741"/>
    </source>
</evidence>
<reference evidence="15 16" key="1">
    <citation type="submission" date="2015-12" db="EMBL/GenBank/DDBJ databases">
        <title>Dictyostelia acquired genes for synthesis and detection of signals that induce cell-type specialization by lateral gene transfer from prokaryotes.</title>
        <authorList>
            <person name="Gloeckner G."/>
            <person name="Schaap P."/>
        </authorList>
    </citation>
    <scope>NUCLEOTIDE SEQUENCE [LARGE SCALE GENOMIC DNA]</scope>
    <source>
        <strain evidence="15 16">TK</strain>
    </source>
</reference>
<dbReference type="NCBIfam" id="TIGR00420">
    <property type="entry name" value="trmU"/>
    <property type="match status" value="1"/>
</dbReference>
<dbReference type="EC" id="2.8.1.14" evidence="4"/>
<dbReference type="GO" id="GO:0032259">
    <property type="term" value="P:methylation"/>
    <property type="evidence" value="ECO:0007669"/>
    <property type="project" value="UniProtKB-KW"/>
</dbReference>
<dbReference type="InterPro" id="IPR004506">
    <property type="entry name" value="MnmA-like"/>
</dbReference>
<comment type="subcellular location">
    <subcellularLocation>
        <location evidence="2">Mitochondrion</location>
    </subcellularLocation>
</comment>
<dbReference type="SUPFAM" id="SSF52402">
    <property type="entry name" value="Adenine nucleotide alpha hydrolases-like"/>
    <property type="match status" value="1"/>
</dbReference>
<dbReference type="GO" id="GO:0061708">
    <property type="term" value="F:tRNA-5-taurinomethyluridine 2-sulfurtransferase"/>
    <property type="evidence" value="ECO:0007669"/>
    <property type="project" value="UniProtKB-EC"/>
</dbReference>
<dbReference type="FunFam" id="3.40.50.620:FF:000104">
    <property type="entry name" value="Mitochondrial tRNA-specific 2-thiouridylase 1"/>
    <property type="match status" value="1"/>
</dbReference>
<dbReference type="Pfam" id="PF03054">
    <property type="entry name" value="tRNA_Me_trans"/>
    <property type="match status" value="1"/>
</dbReference>
<dbReference type="OrthoDB" id="3685at2759"/>
<evidence type="ECO:0000256" key="10">
    <source>
        <dbReference type="ARBA" id="ARBA00022884"/>
    </source>
</evidence>
<dbReference type="Pfam" id="PF20258">
    <property type="entry name" value="tRNA_Me_trans_C"/>
    <property type="match status" value="1"/>
</dbReference>
<protein>
    <recommendedName>
        <fullName evidence="4">tRNA-5-taurinomethyluridine 2-sulfurtransferase</fullName>
        <ecNumber evidence="4">2.8.1.14</ecNumber>
    </recommendedName>
</protein>
<proteinExistence type="inferred from homology"/>
<evidence type="ECO:0000256" key="6">
    <source>
        <dbReference type="ARBA" id="ARBA00022679"/>
    </source>
</evidence>
<evidence type="ECO:0000256" key="9">
    <source>
        <dbReference type="ARBA" id="ARBA00022840"/>
    </source>
</evidence>
<gene>
    <name evidence="15" type="ORF">DLAC_03569</name>
</gene>